<proteinExistence type="inferred from homology"/>
<dbReference type="InterPro" id="IPR015421">
    <property type="entry name" value="PyrdxlP-dep_Trfase_major"/>
</dbReference>
<dbReference type="InterPro" id="IPR051446">
    <property type="entry name" value="HTH_trans_reg/aminotransferase"/>
</dbReference>
<dbReference type="PANTHER" id="PTHR46577">
    <property type="entry name" value="HTH-TYPE TRANSCRIPTIONAL REGULATORY PROTEIN GABR"/>
    <property type="match status" value="1"/>
</dbReference>
<dbReference type="InterPro" id="IPR036388">
    <property type="entry name" value="WH-like_DNA-bd_sf"/>
</dbReference>
<dbReference type="PRINTS" id="PR00035">
    <property type="entry name" value="HTHGNTR"/>
</dbReference>
<comment type="caution">
    <text evidence="8">The sequence shown here is derived from an EMBL/GenBank/DDBJ whole genome shotgun (WGS) entry which is preliminary data.</text>
</comment>
<dbReference type="GO" id="GO:0003700">
    <property type="term" value="F:DNA-binding transcription factor activity"/>
    <property type="evidence" value="ECO:0007669"/>
    <property type="project" value="InterPro"/>
</dbReference>
<reference evidence="8 9" key="1">
    <citation type="submission" date="2020-07" db="EMBL/GenBank/DDBJ databases">
        <title>Sequencing the genomes of 1000 actinobacteria strains.</title>
        <authorList>
            <person name="Klenk H.-P."/>
        </authorList>
    </citation>
    <scope>NUCLEOTIDE SEQUENCE [LARGE SCALE GENOMIC DNA]</scope>
    <source>
        <strain evidence="8 9">DSM 22083</strain>
    </source>
</reference>
<dbReference type="Pfam" id="PF00155">
    <property type="entry name" value="Aminotran_1_2"/>
    <property type="match status" value="1"/>
</dbReference>
<feature type="compositionally biased region" description="Basic and acidic residues" evidence="6">
    <location>
        <begin position="91"/>
        <end position="100"/>
    </location>
</feature>
<dbReference type="CDD" id="cd00609">
    <property type="entry name" value="AAT_like"/>
    <property type="match status" value="1"/>
</dbReference>
<evidence type="ECO:0000256" key="6">
    <source>
        <dbReference type="SAM" id="MobiDB-lite"/>
    </source>
</evidence>
<evidence type="ECO:0000313" key="9">
    <source>
        <dbReference type="Proteomes" id="UP000569914"/>
    </source>
</evidence>
<protein>
    <submittedName>
        <fullName evidence="8">GntR family transcriptional regulator/MocR family aminotransferase</fullName>
    </submittedName>
</protein>
<dbReference type="CDD" id="cd07377">
    <property type="entry name" value="WHTH_GntR"/>
    <property type="match status" value="1"/>
</dbReference>
<dbReference type="PANTHER" id="PTHR46577:SF1">
    <property type="entry name" value="HTH-TYPE TRANSCRIPTIONAL REGULATORY PROTEIN GABR"/>
    <property type="match status" value="1"/>
</dbReference>
<evidence type="ECO:0000313" key="8">
    <source>
        <dbReference type="EMBL" id="NYE71649.1"/>
    </source>
</evidence>
<dbReference type="InterPro" id="IPR036390">
    <property type="entry name" value="WH_DNA-bd_sf"/>
</dbReference>
<evidence type="ECO:0000256" key="5">
    <source>
        <dbReference type="ARBA" id="ARBA00023163"/>
    </source>
</evidence>
<feature type="region of interest" description="Disordered" evidence="6">
    <location>
        <begin position="87"/>
        <end position="110"/>
    </location>
</feature>
<dbReference type="InterPro" id="IPR015424">
    <property type="entry name" value="PyrdxlP-dep_Trfase"/>
</dbReference>
<keyword evidence="8" id="KW-0808">Transferase</keyword>
<dbReference type="InterPro" id="IPR000524">
    <property type="entry name" value="Tscrpt_reg_HTH_GntR"/>
</dbReference>
<organism evidence="8 9">
    <name type="scientific">Microlunatus parietis</name>
    <dbReference type="NCBI Taxonomy" id="682979"/>
    <lineage>
        <taxon>Bacteria</taxon>
        <taxon>Bacillati</taxon>
        <taxon>Actinomycetota</taxon>
        <taxon>Actinomycetes</taxon>
        <taxon>Propionibacteriales</taxon>
        <taxon>Propionibacteriaceae</taxon>
        <taxon>Microlunatus</taxon>
    </lineage>
</organism>
<dbReference type="InterPro" id="IPR004839">
    <property type="entry name" value="Aminotransferase_I/II_large"/>
</dbReference>
<dbReference type="GO" id="GO:0003677">
    <property type="term" value="F:DNA binding"/>
    <property type="evidence" value="ECO:0007669"/>
    <property type="project" value="UniProtKB-KW"/>
</dbReference>
<dbReference type="SMART" id="SM00345">
    <property type="entry name" value="HTH_GNTR"/>
    <property type="match status" value="1"/>
</dbReference>
<keyword evidence="8" id="KW-0032">Aminotransferase</keyword>
<name>A0A7Y9I7D8_9ACTN</name>
<evidence type="ECO:0000256" key="2">
    <source>
        <dbReference type="ARBA" id="ARBA00022898"/>
    </source>
</evidence>
<accession>A0A7Y9I7D8</accession>
<keyword evidence="4" id="KW-0238">DNA-binding</keyword>
<keyword evidence="3" id="KW-0805">Transcription regulation</keyword>
<dbReference type="SUPFAM" id="SSF46785">
    <property type="entry name" value="Winged helix' DNA-binding domain"/>
    <property type="match status" value="1"/>
</dbReference>
<dbReference type="EMBL" id="JACCBU010000001">
    <property type="protein sequence ID" value="NYE71649.1"/>
    <property type="molecule type" value="Genomic_DNA"/>
</dbReference>
<keyword evidence="2" id="KW-0663">Pyridoxal phosphate</keyword>
<dbReference type="AlphaFoldDB" id="A0A7Y9I7D8"/>
<dbReference type="Pfam" id="PF00392">
    <property type="entry name" value="GntR"/>
    <property type="match status" value="1"/>
</dbReference>
<evidence type="ECO:0000256" key="4">
    <source>
        <dbReference type="ARBA" id="ARBA00023125"/>
    </source>
</evidence>
<comment type="similarity">
    <text evidence="1">In the C-terminal section; belongs to the class-I pyridoxal-phosphate-dependent aminotransferase family.</text>
</comment>
<evidence type="ECO:0000256" key="1">
    <source>
        <dbReference type="ARBA" id="ARBA00005384"/>
    </source>
</evidence>
<dbReference type="GO" id="GO:0008483">
    <property type="term" value="F:transaminase activity"/>
    <property type="evidence" value="ECO:0007669"/>
    <property type="project" value="UniProtKB-KW"/>
</dbReference>
<dbReference type="Gene3D" id="3.40.640.10">
    <property type="entry name" value="Type I PLP-dependent aspartate aminotransferase-like (Major domain)"/>
    <property type="match status" value="1"/>
</dbReference>
<evidence type="ECO:0000256" key="3">
    <source>
        <dbReference type="ARBA" id="ARBA00023015"/>
    </source>
</evidence>
<dbReference type="PROSITE" id="PS50949">
    <property type="entry name" value="HTH_GNTR"/>
    <property type="match status" value="1"/>
</dbReference>
<dbReference type="Gene3D" id="1.10.10.10">
    <property type="entry name" value="Winged helix-like DNA-binding domain superfamily/Winged helix DNA-binding domain"/>
    <property type="match status" value="1"/>
</dbReference>
<dbReference type="RefSeq" id="WP_179751946.1">
    <property type="nucleotide sequence ID" value="NZ_JACCBU010000001.1"/>
</dbReference>
<sequence>MSDSAIRPEDLVLLLGARPRRGVRAWLYRGIAKAVRDGRLPPGLRLPSSRAVAAALGVARGPVSEALELLAAEGYVITRDRSGSRVAPRAESVRAERPEVALRPPPSPGTPDPALFPWASWLRSMRIGSARLRPDDLGYGDPRGLPALRERVAELLRLTRGAVVAPDQVVIISGVAQGLTLLATVLRRRGAGPIGLEDPGSPGARDSLRSLGADVVPVPADGDGLDIDRRVGEPGAVLVTPAHQYPLGVPLSPDRRRRLLDWAAAVDRLVIEDDYDADLRYDGLPIGVLQAMAPDRVALLGSVSKVLAPGMRLGWLVPPPHLYDELVAAKRNADLGTSVFDQAALAEFIGSGEYQRQVRRLRQVYGERRAALVGGLRERFDVSPAGFSAGLHVLVRLPDHDAEQRALAYLAERNVAAHALSDCFFADGDPGLVLGTARIPAPDLIPALPD</sequence>
<keyword evidence="5" id="KW-0804">Transcription</keyword>
<dbReference type="Proteomes" id="UP000569914">
    <property type="component" value="Unassembled WGS sequence"/>
</dbReference>
<keyword evidence="9" id="KW-1185">Reference proteome</keyword>
<gene>
    <name evidence="8" type="ORF">BKA15_002978</name>
</gene>
<dbReference type="GO" id="GO:0030170">
    <property type="term" value="F:pyridoxal phosphate binding"/>
    <property type="evidence" value="ECO:0007669"/>
    <property type="project" value="InterPro"/>
</dbReference>
<evidence type="ECO:0000259" key="7">
    <source>
        <dbReference type="PROSITE" id="PS50949"/>
    </source>
</evidence>
<feature type="domain" description="HTH gntR-type" evidence="7">
    <location>
        <begin position="21"/>
        <end position="89"/>
    </location>
</feature>
<dbReference type="SUPFAM" id="SSF53383">
    <property type="entry name" value="PLP-dependent transferases"/>
    <property type="match status" value="1"/>
</dbReference>